<feature type="signal peptide" evidence="1">
    <location>
        <begin position="1"/>
        <end position="17"/>
    </location>
</feature>
<proteinExistence type="predicted"/>
<dbReference type="AlphaFoldDB" id="A0A0E9X765"/>
<reference evidence="2" key="2">
    <citation type="journal article" date="2015" name="Fish Shellfish Immunol.">
        <title>Early steps in the European eel (Anguilla anguilla)-Vibrio vulnificus interaction in the gills: Role of the RtxA13 toxin.</title>
        <authorList>
            <person name="Callol A."/>
            <person name="Pajuelo D."/>
            <person name="Ebbesson L."/>
            <person name="Teles M."/>
            <person name="MacKenzie S."/>
            <person name="Amaro C."/>
        </authorList>
    </citation>
    <scope>NUCLEOTIDE SEQUENCE</scope>
</reference>
<evidence type="ECO:0000313" key="2">
    <source>
        <dbReference type="EMBL" id="JAH98444.1"/>
    </source>
</evidence>
<accession>A0A0E9X765</accession>
<organism evidence="2">
    <name type="scientific">Anguilla anguilla</name>
    <name type="common">European freshwater eel</name>
    <name type="synonym">Muraena anguilla</name>
    <dbReference type="NCBI Taxonomy" id="7936"/>
    <lineage>
        <taxon>Eukaryota</taxon>
        <taxon>Metazoa</taxon>
        <taxon>Chordata</taxon>
        <taxon>Craniata</taxon>
        <taxon>Vertebrata</taxon>
        <taxon>Euteleostomi</taxon>
        <taxon>Actinopterygii</taxon>
        <taxon>Neopterygii</taxon>
        <taxon>Teleostei</taxon>
        <taxon>Anguilliformes</taxon>
        <taxon>Anguillidae</taxon>
        <taxon>Anguilla</taxon>
    </lineage>
</organism>
<dbReference type="EMBL" id="GBXM01010133">
    <property type="protein sequence ID" value="JAH98444.1"/>
    <property type="molecule type" value="Transcribed_RNA"/>
</dbReference>
<feature type="chain" id="PRO_5002435082" description="Lipase maturation factor" evidence="1">
    <location>
        <begin position="18"/>
        <end position="99"/>
    </location>
</feature>
<reference evidence="2" key="1">
    <citation type="submission" date="2014-11" db="EMBL/GenBank/DDBJ databases">
        <authorList>
            <person name="Amaro Gonzalez C."/>
        </authorList>
    </citation>
    <scope>NUCLEOTIDE SEQUENCE</scope>
</reference>
<evidence type="ECO:0008006" key="3">
    <source>
        <dbReference type="Google" id="ProtNLM"/>
    </source>
</evidence>
<protein>
    <recommendedName>
        <fullName evidence="3">Lipase maturation factor</fullName>
    </recommendedName>
</protein>
<sequence>MPVFFFLYQLLLGFGGALVTPSVCLKPAVLTLLMQVVLNGPFGWQVNGGNGWGHHRKLVINMWQYGFMTSTPRSFAWEGVQIDNNSSETQWWTNNLPGA</sequence>
<name>A0A0E9X765_ANGAN</name>
<keyword evidence="1" id="KW-0732">Signal</keyword>
<evidence type="ECO:0000256" key="1">
    <source>
        <dbReference type="SAM" id="SignalP"/>
    </source>
</evidence>